<dbReference type="Pfam" id="PF25876">
    <property type="entry name" value="HH_MFP_RND"/>
    <property type="match status" value="1"/>
</dbReference>
<dbReference type="Pfam" id="PF25944">
    <property type="entry name" value="Beta-barrel_RND"/>
    <property type="match status" value="1"/>
</dbReference>
<dbReference type="InterPro" id="IPR058627">
    <property type="entry name" value="MdtA-like_C"/>
</dbReference>
<proteinExistence type="inferred from homology"/>
<evidence type="ECO:0000256" key="5">
    <source>
        <dbReference type="ARBA" id="ARBA00022519"/>
    </source>
</evidence>
<evidence type="ECO:0000313" key="14">
    <source>
        <dbReference type="EMBL" id="RJG06891.1"/>
    </source>
</evidence>
<comment type="subcellular location">
    <subcellularLocation>
        <location evidence="1">Cell membrane</location>
    </subcellularLocation>
</comment>
<dbReference type="Gene3D" id="2.40.30.170">
    <property type="match status" value="1"/>
</dbReference>
<feature type="region of interest" description="Disordered" evidence="8">
    <location>
        <begin position="358"/>
        <end position="393"/>
    </location>
</feature>
<keyword evidence="9" id="KW-0812">Transmembrane</keyword>
<dbReference type="SUPFAM" id="SSF111369">
    <property type="entry name" value="HlyD-like secretion proteins"/>
    <property type="match status" value="1"/>
</dbReference>
<keyword evidence="4" id="KW-1003">Cell membrane</keyword>
<organism evidence="14 15">
    <name type="scientific">Noviherbaspirillum cavernae</name>
    <dbReference type="NCBI Taxonomy" id="2320862"/>
    <lineage>
        <taxon>Bacteria</taxon>
        <taxon>Pseudomonadati</taxon>
        <taxon>Pseudomonadota</taxon>
        <taxon>Betaproteobacteria</taxon>
        <taxon>Burkholderiales</taxon>
        <taxon>Oxalobacteraceae</taxon>
        <taxon>Noviherbaspirillum</taxon>
    </lineage>
</organism>
<dbReference type="GO" id="GO:1990281">
    <property type="term" value="C:efflux pump complex"/>
    <property type="evidence" value="ECO:0007669"/>
    <property type="project" value="TreeGrafter"/>
</dbReference>
<dbReference type="Gene3D" id="1.10.287.470">
    <property type="entry name" value="Helix hairpin bin"/>
    <property type="match status" value="1"/>
</dbReference>
<dbReference type="EMBL" id="QYUN01000002">
    <property type="protein sequence ID" value="RJG06891.1"/>
    <property type="molecule type" value="Genomic_DNA"/>
</dbReference>
<dbReference type="InterPro" id="IPR058625">
    <property type="entry name" value="MdtA-like_BSH"/>
</dbReference>
<comment type="caution">
    <text evidence="14">The sequence shown here is derived from an EMBL/GenBank/DDBJ whole genome shotgun (WGS) entry which is preliminary data.</text>
</comment>
<feature type="transmembrane region" description="Helical" evidence="9">
    <location>
        <begin position="5"/>
        <end position="23"/>
    </location>
</feature>
<evidence type="ECO:0000259" key="13">
    <source>
        <dbReference type="Pfam" id="PF25967"/>
    </source>
</evidence>
<dbReference type="RefSeq" id="WP_119739872.1">
    <property type="nucleotide sequence ID" value="NZ_QYUN01000002.1"/>
</dbReference>
<dbReference type="PANTHER" id="PTHR30469:SF36">
    <property type="entry name" value="BLL3903 PROTEIN"/>
    <property type="match status" value="1"/>
</dbReference>
<feature type="domain" description="Multidrug resistance protein MdtA-like beta-barrel" evidence="12">
    <location>
        <begin position="215"/>
        <end position="292"/>
    </location>
</feature>
<dbReference type="OrthoDB" id="9783047at2"/>
<feature type="domain" description="Multidrug resistance protein MdtA-like C-terminal permuted SH3" evidence="13">
    <location>
        <begin position="300"/>
        <end position="359"/>
    </location>
</feature>
<gene>
    <name evidence="14" type="ORF">D3870_13570</name>
</gene>
<evidence type="ECO:0000313" key="15">
    <source>
        <dbReference type="Proteomes" id="UP000285190"/>
    </source>
</evidence>
<keyword evidence="7" id="KW-0175">Coiled coil</keyword>
<protein>
    <submittedName>
        <fullName evidence="14">Efflux RND transporter periplasmic adaptor subunit</fullName>
    </submittedName>
</protein>
<evidence type="ECO:0000259" key="11">
    <source>
        <dbReference type="Pfam" id="PF25917"/>
    </source>
</evidence>
<reference evidence="14 15" key="1">
    <citation type="submission" date="2018-09" db="EMBL/GenBank/DDBJ databases">
        <authorList>
            <person name="Zhu H."/>
        </authorList>
    </citation>
    <scope>NUCLEOTIDE SEQUENCE [LARGE SCALE GENOMIC DNA]</scope>
    <source>
        <strain evidence="14 15">K2R10-39</strain>
    </source>
</reference>
<dbReference type="Gene3D" id="2.40.420.20">
    <property type="match status" value="1"/>
</dbReference>
<dbReference type="Pfam" id="PF25967">
    <property type="entry name" value="RND-MFP_C"/>
    <property type="match status" value="1"/>
</dbReference>
<dbReference type="InterPro" id="IPR006143">
    <property type="entry name" value="RND_pump_MFP"/>
</dbReference>
<evidence type="ECO:0000256" key="9">
    <source>
        <dbReference type="SAM" id="Phobius"/>
    </source>
</evidence>
<feature type="domain" description="Multidrug resistance protein MdtA-like barrel-sandwich hybrid" evidence="11">
    <location>
        <begin position="67"/>
        <end position="210"/>
    </location>
</feature>
<feature type="coiled-coil region" evidence="7">
    <location>
        <begin position="108"/>
        <end position="135"/>
    </location>
</feature>
<dbReference type="Gene3D" id="2.40.50.100">
    <property type="match status" value="1"/>
</dbReference>
<feature type="domain" description="Multidrug resistance protein MdtA-like alpha-helical hairpin" evidence="10">
    <location>
        <begin position="108"/>
        <end position="176"/>
    </location>
</feature>
<dbReference type="InterPro" id="IPR058626">
    <property type="entry name" value="MdtA-like_b-barrel"/>
</dbReference>
<keyword evidence="9" id="KW-1133">Transmembrane helix</keyword>
<evidence type="ECO:0000256" key="4">
    <source>
        <dbReference type="ARBA" id="ARBA00022475"/>
    </source>
</evidence>
<dbReference type="NCBIfam" id="TIGR01730">
    <property type="entry name" value="RND_mfp"/>
    <property type="match status" value="1"/>
</dbReference>
<dbReference type="Proteomes" id="UP000285190">
    <property type="component" value="Unassembled WGS sequence"/>
</dbReference>
<evidence type="ECO:0000256" key="3">
    <source>
        <dbReference type="ARBA" id="ARBA00022448"/>
    </source>
</evidence>
<keyword evidence="15" id="KW-1185">Reference proteome</keyword>
<dbReference type="PANTHER" id="PTHR30469">
    <property type="entry name" value="MULTIDRUG RESISTANCE PROTEIN MDTA"/>
    <property type="match status" value="1"/>
</dbReference>
<evidence type="ECO:0000259" key="12">
    <source>
        <dbReference type="Pfam" id="PF25944"/>
    </source>
</evidence>
<evidence type="ECO:0000256" key="6">
    <source>
        <dbReference type="ARBA" id="ARBA00023136"/>
    </source>
</evidence>
<name>A0A418X3C5_9BURK</name>
<accession>A0A418X3C5</accession>
<evidence type="ECO:0000256" key="8">
    <source>
        <dbReference type="SAM" id="MobiDB-lite"/>
    </source>
</evidence>
<keyword evidence="3" id="KW-0813">Transport</keyword>
<dbReference type="GO" id="GO:0015562">
    <property type="term" value="F:efflux transmembrane transporter activity"/>
    <property type="evidence" value="ECO:0007669"/>
    <property type="project" value="TreeGrafter"/>
</dbReference>
<comment type="similarity">
    <text evidence="2">Belongs to the membrane fusion protein (MFP) (TC 8.A.1) family.</text>
</comment>
<evidence type="ECO:0000256" key="1">
    <source>
        <dbReference type="ARBA" id="ARBA00004236"/>
    </source>
</evidence>
<sequence>MKKQIVAALAGIVVVGVAGWYFLKAENPVAEANAPTKTPVATVTTVSAKQMNVPIRLDANGYVSSLNSVEIRPQVTNVVAKVHIKEGQFVKAGDLLFSLDDRADRVNLQMAQAQLAKDQAGLADLERQLARSKELLAKGFIAQSATDTVQTQVEAQRAALQADKAAVEAARVALGYDSIRATSAGRAGVIAVFPGSLVQPTATAVPLVTISQLDPIAVTFTLPETELNALLAAQKTGDVKVHAKVQGAQSQLEGKLSFIDNTVDTQNGTIKVKAIFPNAEHLLWPGQYVAVNTVVRELGNAIVIPQSAIITGIDAKSVYTVGADQTAQPRRVELLYSFATQAAVKGIQAGERVVVDGKQNLRPGTKVREAEASNNGNDRGNDIGAKGTQKSAS</sequence>
<dbReference type="Pfam" id="PF25917">
    <property type="entry name" value="BSH_RND"/>
    <property type="match status" value="1"/>
</dbReference>
<evidence type="ECO:0000256" key="7">
    <source>
        <dbReference type="SAM" id="Coils"/>
    </source>
</evidence>
<dbReference type="InterPro" id="IPR058624">
    <property type="entry name" value="MdtA-like_HH"/>
</dbReference>
<dbReference type="AlphaFoldDB" id="A0A418X3C5"/>
<keyword evidence="6 9" id="KW-0472">Membrane</keyword>
<evidence type="ECO:0000256" key="2">
    <source>
        <dbReference type="ARBA" id="ARBA00009477"/>
    </source>
</evidence>
<keyword evidence="5" id="KW-0997">Cell inner membrane</keyword>
<evidence type="ECO:0000259" key="10">
    <source>
        <dbReference type="Pfam" id="PF25876"/>
    </source>
</evidence>